<dbReference type="EMBL" id="JBIYSL010000001">
    <property type="protein sequence ID" value="MFK0521758.1"/>
    <property type="molecule type" value="Genomic_DNA"/>
</dbReference>
<evidence type="ECO:0000313" key="2">
    <source>
        <dbReference type="Proteomes" id="UP001618531"/>
    </source>
</evidence>
<comment type="caution">
    <text evidence="1">The sequence shown here is derived from an EMBL/GenBank/DDBJ whole genome shotgun (WGS) entry which is preliminary data.</text>
</comment>
<keyword evidence="2" id="KW-1185">Reference proteome</keyword>
<dbReference type="RefSeq" id="WP_402872236.1">
    <property type="nucleotide sequence ID" value="NZ_JBIYSL010000001.1"/>
</dbReference>
<gene>
    <name evidence="1" type="ORF">ACINKY_06050</name>
</gene>
<name>A0ABW8HQ25_9BACL</name>
<evidence type="ECO:0000313" key="1">
    <source>
        <dbReference type="EMBL" id="MFK0521758.1"/>
    </source>
</evidence>
<organism evidence="1 2">
    <name type="scientific">Paenibacillus illinoisensis</name>
    <dbReference type="NCBI Taxonomy" id="59845"/>
    <lineage>
        <taxon>Bacteria</taxon>
        <taxon>Bacillati</taxon>
        <taxon>Bacillota</taxon>
        <taxon>Bacilli</taxon>
        <taxon>Bacillales</taxon>
        <taxon>Paenibacillaceae</taxon>
        <taxon>Paenibacillus</taxon>
    </lineage>
</organism>
<dbReference type="Proteomes" id="UP001618531">
    <property type="component" value="Unassembled WGS sequence"/>
</dbReference>
<proteinExistence type="predicted"/>
<sequence length="74" mass="7822">MVRTLDARTPLGSAGITPLNVSLGANIPTLLGIVGLNIFNPGRIIRTQFNGTYRISVSNVSSLPCFNAVAYSDD</sequence>
<reference evidence="1 2" key="1">
    <citation type="submission" date="2024-11" db="EMBL/GenBank/DDBJ databases">
        <title>Identification and Characterization of a Novel Fosfomycin Bacillithiol Transferase FosB8 in Paenibacillus illinoisensis.</title>
        <authorList>
            <person name="Lu W."/>
        </authorList>
    </citation>
    <scope>NUCLEOTIDE SEQUENCE [LARGE SCALE GENOMIC DNA]</scope>
    <source>
        <strain evidence="1 2">WP77</strain>
    </source>
</reference>
<protein>
    <submittedName>
        <fullName evidence="1">Uncharacterized protein</fullName>
    </submittedName>
</protein>
<accession>A0ABW8HQ25</accession>